<evidence type="ECO:0000256" key="1">
    <source>
        <dbReference type="ARBA" id="ARBA00022737"/>
    </source>
</evidence>
<evidence type="ECO:0000256" key="2">
    <source>
        <dbReference type="ARBA" id="ARBA00022884"/>
    </source>
</evidence>
<dbReference type="GO" id="GO:0003723">
    <property type="term" value="F:RNA binding"/>
    <property type="evidence" value="ECO:0007669"/>
    <property type="project" value="UniProtKB-UniRule"/>
</dbReference>
<evidence type="ECO:0000313" key="7">
    <source>
        <dbReference type="Proteomes" id="UP000306050"/>
    </source>
</evidence>
<feature type="domain" description="RRM" evidence="5">
    <location>
        <begin position="195"/>
        <end position="277"/>
    </location>
</feature>
<comment type="caution">
    <text evidence="6">The sequence shown here is derived from an EMBL/GenBank/DDBJ whole genome shotgun (WGS) entry which is preliminary data.</text>
</comment>
<evidence type="ECO:0000256" key="4">
    <source>
        <dbReference type="SAM" id="MobiDB-lite"/>
    </source>
</evidence>
<dbReference type="Gene3D" id="3.30.70.330">
    <property type="match status" value="2"/>
</dbReference>
<dbReference type="SMART" id="SM00360">
    <property type="entry name" value="RRM"/>
    <property type="match status" value="2"/>
</dbReference>
<keyword evidence="1" id="KW-0677">Repeat</keyword>
<evidence type="ECO:0000256" key="3">
    <source>
        <dbReference type="PROSITE-ProRule" id="PRU00176"/>
    </source>
</evidence>
<dbReference type="OrthoDB" id="2551039at2759"/>
<dbReference type="EMBL" id="SRRM01000020">
    <property type="protein sequence ID" value="TKY85485.1"/>
    <property type="molecule type" value="Genomic_DNA"/>
</dbReference>
<dbReference type="InterPro" id="IPR012677">
    <property type="entry name" value="Nucleotide-bd_a/b_plait_sf"/>
</dbReference>
<feature type="region of interest" description="Disordered" evidence="4">
    <location>
        <begin position="22"/>
        <end position="64"/>
    </location>
</feature>
<dbReference type="PANTHER" id="PTHR24012">
    <property type="entry name" value="RNA BINDING PROTEIN"/>
    <property type="match status" value="1"/>
</dbReference>
<feature type="compositionally biased region" description="Basic and acidic residues" evidence="4">
    <location>
        <begin position="48"/>
        <end position="62"/>
    </location>
</feature>
<dbReference type="InterPro" id="IPR035979">
    <property type="entry name" value="RBD_domain_sf"/>
</dbReference>
<protein>
    <recommendedName>
        <fullName evidence="5">RRM domain-containing protein</fullName>
    </recommendedName>
</protein>
<feature type="domain" description="RRM" evidence="5">
    <location>
        <begin position="283"/>
        <end position="361"/>
    </location>
</feature>
<gene>
    <name evidence="6" type="ORF">EX895_005647</name>
</gene>
<sequence length="690" mass="74432">MACPIATTARLNNGKRISVAKEARRPRVLAPATPWRPRISRKMSAATIEDRPEHPSPLERKAGSHKVNLKLGATSEPCMVSSAPTSATLAAGGEKKESPKPTVLVGDAYRHAESAMTGAPKLEQGEDWRGDRWGSLRSSTSSSIAPAFDRADALRHEQRAFNPPPGLGLGLGEAPYHASARRAERCWALDTNNETNVYVNGLPKDMNDQMLYLLGSACGVVISHKAMMDRQSGLCKGFGFLMYASSEMAKKAIEWLNTHGFAASFAQESLSARLRRMTDNSTTNVYLSNLPIKFTTQQLEQLFSPYPIASLKILYDIHGESRGVGFVRLFDRMTAKLCIERLHGRILPGTTLPLQVRFADSEGQKQLKHSVSQKHTLESLGLLHRESQVQAHGAEQAGVGLHRGLERMRTASEIDATAAQARHIAATASTFLPTRFPQPYVPVIPSLPLHDGHSALANEHCAQSMTSLGIQMPGAAMWPLTHVGPHAHAGMHSLVSTAAGVVYSGPERHYALSRPYAVSPLIAGTWDGGKPQDGVADPAYLPMTFIPPPGLTLAAAEDTRDDPPRTIAASHSRSQHARHRATKAPVRVRFPATAASSGTGTESAQRAVSDPMAMLAAQARVRQALGMRDRVRAAVSADNSIDEDAVHSHMAADASIVSSNGTSGHNTDSEEEDVEEEEDSLSVDIQIDPR</sequence>
<dbReference type="CDD" id="cd12243">
    <property type="entry name" value="RRM1_MSSP"/>
    <property type="match status" value="1"/>
</dbReference>
<accession>A0A4U7KMC0</accession>
<evidence type="ECO:0000313" key="6">
    <source>
        <dbReference type="EMBL" id="TKY85485.1"/>
    </source>
</evidence>
<dbReference type="GeneID" id="40728542"/>
<feature type="region of interest" description="Disordered" evidence="4">
    <location>
        <begin position="561"/>
        <end position="583"/>
    </location>
</feature>
<dbReference type="Proteomes" id="UP000306050">
    <property type="component" value="Chromosome SGRAM_7"/>
</dbReference>
<evidence type="ECO:0000259" key="5">
    <source>
        <dbReference type="PROSITE" id="PS50102"/>
    </source>
</evidence>
<feature type="compositionally biased region" description="Polar residues" evidence="4">
    <location>
        <begin position="656"/>
        <end position="666"/>
    </location>
</feature>
<feature type="compositionally biased region" description="Basic residues" evidence="4">
    <location>
        <begin position="573"/>
        <end position="582"/>
    </location>
</feature>
<dbReference type="InterPro" id="IPR002343">
    <property type="entry name" value="Hud_Sxl_RNA"/>
</dbReference>
<proteinExistence type="predicted"/>
<dbReference type="SUPFAM" id="SSF54928">
    <property type="entry name" value="RNA-binding domain, RBD"/>
    <property type="match status" value="2"/>
</dbReference>
<keyword evidence="2 3" id="KW-0694">RNA-binding</keyword>
<dbReference type="AlphaFoldDB" id="A0A4U7KMC0"/>
<dbReference type="GO" id="GO:1990904">
    <property type="term" value="C:ribonucleoprotein complex"/>
    <property type="evidence" value="ECO:0007669"/>
    <property type="project" value="InterPro"/>
</dbReference>
<feature type="compositionally biased region" description="Acidic residues" evidence="4">
    <location>
        <begin position="669"/>
        <end position="681"/>
    </location>
</feature>
<dbReference type="PRINTS" id="PR00961">
    <property type="entry name" value="HUDSXLRNA"/>
</dbReference>
<dbReference type="InterPro" id="IPR000504">
    <property type="entry name" value="RRM_dom"/>
</dbReference>
<dbReference type="KEGG" id="sgra:EX895_005647"/>
<organism evidence="6 7">
    <name type="scientific">Sporisorium graminicola</name>
    <dbReference type="NCBI Taxonomy" id="280036"/>
    <lineage>
        <taxon>Eukaryota</taxon>
        <taxon>Fungi</taxon>
        <taxon>Dikarya</taxon>
        <taxon>Basidiomycota</taxon>
        <taxon>Ustilaginomycotina</taxon>
        <taxon>Ustilaginomycetes</taxon>
        <taxon>Ustilaginales</taxon>
        <taxon>Ustilaginaceae</taxon>
        <taxon>Sporisorium</taxon>
    </lineage>
</organism>
<dbReference type="Pfam" id="PF00076">
    <property type="entry name" value="RRM_1"/>
    <property type="match status" value="2"/>
</dbReference>
<name>A0A4U7KMC0_9BASI</name>
<keyword evidence="7" id="KW-1185">Reference proteome</keyword>
<reference evidence="6 7" key="1">
    <citation type="submission" date="2019-05" db="EMBL/GenBank/DDBJ databases">
        <title>Sporisorium graminicola CBS 10092 draft sequencing and annotation.</title>
        <authorList>
            <person name="Solano-Gonzalez S."/>
            <person name="Caddick M.X."/>
            <person name="Darby A."/>
        </authorList>
    </citation>
    <scope>NUCLEOTIDE SEQUENCE [LARGE SCALE GENOMIC DNA]</scope>
    <source>
        <strain evidence="6 7">CBS 10092</strain>
    </source>
</reference>
<dbReference type="PROSITE" id="PS50102">
    <property type="entry name" value="RRM"/>
    <property type="match status" value="2"/>
</dbReference>
<dbReference type="RefSeq" id="XP_029737470.1">
    <property type="nucleotide sequence ID" value="XM_029886239.1"/>
</dbReference>
<feature type="region of interest" description="Disordered" evidence="4">
    <location>
        <begin position="653"/>
        <end position="690"/>
    </location>
</feature>